<dbReference type="InterPro" id="IPR017853">
    <property type="entry name" value="GH"/>
</dbReference>
<dbReference type="InterPro" id="IPR013780">
    <property type="entry name" value="Glyco_hydro_b"/>
</dbReference>
<dbReference type="SUPFAM" id="SSF51445">
    <property type="entry name" value="(Trans)glycosidases"/>
    <property type="match status" value="1"/>
</dbReference>
<dbReference type="GO" id="GO:0016020">
    <property type="term" value="C:membrane"/>
    <property type="evidence" value="ECO:0007669"/>
    <property type="project" value="GOC"/>
</dbReference>
<dbReference type="PANTHER" id="PTHR11069">
    <property type="entry name" value="GLUCOSYLCERAMIDASE"/>
    <property type="match status" value="1"/>
</dbReference>
<dbReference type="PANTHER" id="PTHR11069:SF38">
    <property type="entry name" value="GLUCURONOXYLANASE XYNC"/>
    <property type="match status" value="1"/>
</dbReference>
<dbReference type="RefSeq" id="WP_205109154.1">
    <property type="nucleotide sequence ID" value="NZ_JACJJL010000010.1"/>
</dbReference>
<sequence length="557" mass="61496">MKTNKRKHLMEGMAVLAVSIVTAFGMWSCSDDDTISAALTVPLSFVSDSIAVDYTAGSATAVVESDGSHYRIEHSDNGVITAVRAVSGGSREGGRRFDKVRIEYAENASDEARQATLALIGADGKAKSSLTLTQKPKYETVDVTTDISITHQHVTGFGGMYNPSIWVAPADRISAGELERMYSPSGLGHNILRLMIYPDENRWADDVDGARRAQALGAIIFACPWDCGDERADKVTVNGKSLKHLRADKYADYADHLVRYVDFMRQNGVGIYAISVQNEPDMDFTYWSPAEIVDFTKRFGQKIRAAGTRLMGPESCGYNPDYTDAVLTDAEAMAQTDILAGHLYQGFLDTTQPYTAQRRKYVCGLYDNHLKAAGKTWWMTEHLFNDGQDKDNADNYLEFQKWTYSLNHLALEMHHCMEGNCSAYVYWYLKRFYGMIGDNDPERNTTPEGEPTKNGYIMAHYAKYAKGMDRIEASAVAPDLLVTAYANASRTEMTLVAINMGDGFRCLSIQLPSAEATAEAVETNDNVDMADAHAQVKGGKALVRMSGKGIVSVQIKM</sequence>
<dbReference type="Gene3D" id="2.60.40.1180">
    <property type="entry name" value="Golgi alpha-mannosidase II"/>
    <property type="match status" value="1"/>
</dbReference>
<reference evidence="4 5" key="1">
    <citation type="journal article" date="2021" name="Sci. Rep.">
        <title>The distribution of antibiotic resistance genes in chicken gut microbiota commensals.</title>
        <authorList>
            <person name="Juricova H."/>
            <person name="Matiasovicova J."/>
            <person name="Kubasova T."/>
            <person name="Cejkova D."/>
            <person name="Rychlik I."/>
        </authorList>
    </citation>
    <scope>NUCLEOTIDE SEQUENCE [LARGE SCALE GENOMIC DNA]</scope>
    <source>
        <strain evidence="4 5">An819</strain>
    </source>
</reference>
<proteinExistence type="inferred from homology"/>
<dbReference type="InterPro" id="IPR001139">
    <property type="entry name" value="Glyco_hydro_30"/>
</dbReference>
<name>A0A939B2M7_9BACT</name>
<comment type="similarity">
    <text evidence="1">Belongs to the glycosyl hydrolase 30 family.</text>
</comment>
<organism evidence="4 5">
    <name type="scientific">Marseilla massiliensis</name>
    <dbReference type="NCBI Taxonomy" id="1841864"/>
    <lineage>
        <taxon>Bacteria</taxon>
        <taxon>Pseudomonadati</taxon>
        <taxon>Bacteroidota</taxon>
        <taxon>Bacteroidia</taxon>
        <taxon>Bacteroidales</taxon>
        <taxon>Prevotellaceae</taxon>
        <taxon>Marseilla</taxon>
    </lineage>
</organism>
<comment type="caution">
    <text evidence="4">The sequence shown here is derived from an EMBL/GenBank/DDBJ whole genome shotgun (WGS) entry which is preliminary data.</text>
</comment>
<dbReference type="AlphaFoldDB" id="A0A939B2M7"/>
<evidence type="ECO:0000313" key="4">
    <source>
        <dbReference type="EMBL" id="MBM6661553.1"/>
    </source>
</evidence>
<evidence type="ECO:0000313" key="5">
    <source>
        <dbReference type="Proteomes" id="UP000764045"/>
    </source>
</evidence>
<dbReference type="Proteomes" id="UP000764045">
    <property type="component" value="Unassembled WGS sequence"/>
</dbReference>
<dbReference type="GO" id="GO:0006665">
    <property type="term" value="P:sphingolipid metabolic process"/>
    <property type="evidence" value="ECO:0007669"/>
    <property type="project" value="InterPro"/>
</dbReference>
<evidence type="ECO:0000256" key="2">
    <source>
        <dbReference type="ARBA" id="ARBA00022729"/>
    </source>
</evidence>
<evidence type="ECO:0000256" key="3">
    <source>
        <dbReference type="ARBA" id="ARBA00022801"/>
    </source>
</evidence>
<protein>
    <submittedName>
        <fullName evidence="4">Uncharacterized protein</fullName>
    </submittedName>
</protein>
<keyword evidence="2" id="KW-0732">Signal</keyword>
<dbReference type="GO" id="GO:0004348">
    <property type="term" value="F:glucosylceramidase activity"/>
    <property type="evidence" value="ECO:0007669"/>
    <property type="project" value="InterPro"/>
</dbReference>
<keyword evidence="5" id="KW-1185">Reference proteome</keyword>
<gene>
    <name evidence="4" type="ORF">H6B30_07265</name>
</gene>
<dbReference type="Gene3D" id="3.20.20.80">
    <property type="entry name" value="Glycosidases"/>
    <property type="match status" value="1"/>
</dbReference>
<evidence type="ECO:0000256" key="1">
    <source>
        <dbReference type="ARBA" id="ARBA00005382"/>
    </source>
</evidence>
<keyword evidence="3" id="KW-0378">Hydrolase</keyword>
<accession>A0A939B2M7</accession>
<dbReference type="EMBL" id="JACJJL010000010">
    <property type="protein sequence ID" value="MBM6661553.1"/>
    <property type="molecule type" value="Genomic_DNA"/>
</dbReference>